<dbReference type="InterPro" id="IPR001611">
    <property type="entry name" value="Leu-rich_rpt"/>
</dbReference>
<evidence type="ECO:0000256" key="1">
    <source>
        <dbReference type="ARBA" id="ARBA00022614"/>
    </source>
</evidence>
<reference evidence="3" key="1">
    <citation type="journal article" date="2020" name="Nature">
        <title>Giant virus diversity and host interactions through global metagenomics.</title>
        <authorList>
            <person name="Schulz F."/>
            <person name="Roux S."/>
            <person name="Paez-Espino D."/>
            <person name="Jungbluth S."/>
            <person name="Walsh D.A."/>
            <person name="Denef V.J."/>
            <person name="McMahon K.D."/>
            <person name="Konstantinidis K.T."/>
            <person name="Eloe-Fadrosh E.A."/>
            <person name="Kyrpides N.C."/>
            <person name="Woyke T."/>
        </authorList>
    </citation>
    <scope>NUCLEOTIDE SEQUENCE</scope>
    <source>
        <strain evidence="3">GVMAG-M-3300024261-8</strain>
    </source>
</reference>
<dbReference type="InterPro" id="IPR051071">
    <property type="entry name" value="LRR-bact_E3_ubiq_ligases"/>
</dbReference>
<dbReference type="PANTHER" id="PTHR47114:SF2">
    <property type="entry name" value="OLIGODENDROCYTE-MYELIN GLYCOPROTEIN"/>
    <property type="match status" value="1"/>
</dbReference>
<accession>A0A6C0IU41</accession>
<proteinExistence type="predicted"/>
<sequence length="476" mass="55236">MNIIEDERNDVMQNNNRAQAQFENLLGTYSKETAEIIVQDPLYGELDLSILVANGFLQVNKIVIGAGKLTSIVNIPTKLPKIKTFHCTNNLLQQIDELPNSLEDLNIDGNEFTEFDISVLDNLKKLSINHNRLTALENFPETLEELHASFNQLTRLNFASADQLKVVNLSNNNIIRIENLPESVTELDIDNNPDIQFINSSMPIQPKSEFRRGKKTMDVYEALDKYFKLENKYIQNQKRTVSKNEKPKCVNCNRKVSTKLFKKNQHYMAICGDETSPCDLQIDIYMGEYTTMDEMMSVFKESTEELKVNIIKQKLDTLFNYTSEEASIENFKQALEQYNDDSGIYKGLLDEYTMHRNNSVTKQLIDKYDKDIYRVTEKLRVLIDEYKQTNNKQTLTDATTMQIKELQPLIQKRRELAYPIMEMNHYTTEKKQIEREDIHGNEYDELFQYPFTLDHLMSSSGEPPKVIKFETGSTAK</sequence>
<dbReference type="SMART" id="SM00365">
    <property type="entry name" value="LRR_SD22"/>
    <property type="match status" value="2"/>
</dbReference>
<dbReference type="PANTHER" id="PTHR47114">
    <property type="match status" value="1"/>
</dbReference>
<dbReference type="GO" id="GO:0031102">
    <property type="term" value="P:neuron projection regeneration"/>
    <property type="evidence" value="ECO:0007669"/>
    <property type="project" value="TreeGrafter"/>
</dbReference>
<organism evidence="3">
    <name type="scientific">viral metagenome</name>
    <dbReference type="NCBI Taxonomy" id="1070528"/>
    <lineage>
        <taxon>unclassified sequences</taxon>
        <taxon>metagenomes</taxon>
        <taxon>organismal metagenomes</taxon>
    </lineage>
</organism>
<dbReference type="AlphaFoldDB" id="A0A6C0IU41"/>
<dbReference type="Gene3D" id="3.80.10.10">
    <property type="entry name" value="Ribonuclease Inhibitor"/>
    <property type="match status" value="1"/>
</dbReference>
<keyword evidence="2" id="KW-0677">Repeat</keyword>
<dbReference type="InterPro" id="IPR032675">
    <property type="entry name" value="LRR_dom_sf"/>
</dbReference>
<dbReference type="EMBL" id="MN740240">
    <property type="protein sequence ID" value="QHT95337.1"/>
    <property type="molecule type" value="Genomic_DNA"/>
</dbReference>
<protein>
    <submittedName>
        <fullName evidence="3">Uncharacterized protein</fullName>
    </submittedName>
</protein>
<evidence type="ECO:0000313" key="3">
    <source>
        <dbReference type="EMBL" id="QHT95337.1"/>
    </source>
</evidence>
<keyword evidence="1" id="KW-0433">Leucine-rich repeat</keyword>
<dbReference type="SMART" id="SM00364">
    <property type="entry name" value="LRR_BAC"/>
    <property type="match status" value="3"/>
</dbReference>
<dbReference type="PROSITE" id="PS51450">
    <property type="entry name" value="LRR"/>
    <property type="match status" value="2"/>
</dbReference>
<dbReference type="SUPFAM" id="SSF52058">
    <property type="entry name" value="L domain-like"/>
    <property type="match status" value="1"/>
</dbReference>
<name>A0A6C0IU41_9ZZZZ</name>
<evidence type="ECO:0000256" key="2">
    <source>
        <dbReference type="ARBA" id="ARBA00022737"/>
    </source>
</evidence>